<proteinExistence type="predicted"/>
<sequence>MNLNGDHCWHADATGTLHGAITRSDSQLLAVALAGEIDLANAAELALWLTTLAHETTALSMCIDASAVTFCDVAGVRALLSVQAAAARRDLPCAIGNPSQNVERLLRMTGAECLLR</sequence>
<dbReference type="InterPro" id="IPR002645">
    <property type="entry name" value="STAS_dom"/>
</dbReference>
<dbReference type="PANTHER" id="PTHR33495:SF2">
    <property type="entry name" value="ANTI-SIGMA FACTOR ANTAGONIST TM_1081-RELATED"/>
    <property type="match status" value="1"/>
</dbReference>
<reference evidence="2 3" key="1">
    <citation type="submission" date="2023-06" db="EMBL/GenBank/DDBJ databases">
        <authorList>
            <person name="Yushchuk O."/>
            <person name="Binda E."/>
            <person name="Ruckert-Reed C."/>
            <person name="Fedorenko V."/>
            <person name="Kalinowski J."/>
            <person name="Marinelli F."/>
        </authorList>
    </citation>
    <scope>NUCLEOTIDE SEQUENCE [LARGE SCALE GENOMIC DNA]</scope>
    <source>
        <strain evidence="2 3">NRRL 3884</strain>
    </source>
</reference>
<dbReference type="InterPro" id="IPR036513">
    <property type="entry name" value="STAS_dom_sf"/>
</dbReference>
<evidence type="ECO:0000313" key="3">
    <source>
        <dbReference type="Proteomes" id="UP001240150"/>
    </source>
</evidence>
<keyword evidence="3" id="KW-1185">Reference proteome</keyword>
<accession>A0ABY8WBC5</accession>
<dbReference type="Pfam" id="PF13466">
    <property type="entry name" value="STAS_2"/>
    <property type="match status" value="1"/>
</dbReference>
<evidence type="ECO:0000259" key="1">
    <source>
        <dbReference type="PROSITE" id="PS50801"/>
    </source>
</evidence>
<dbReference type="EMBL" id="CP126980">
    <property type="protein sequence ID" value="WIM93015.1"/>
    <property type="molecule type" value="Genomic_DNA"/>
</dbReference>
<dbReference type="Proteomes" id="UP001240150">
    <property type="component" value="Chromosome"/>
</dbReference>
<dbReference type="Gene3D" id="3.30.750.24">
    <property type="entry name" value="STAS domain"/>
    <property type="match status" value="1"/>
</dbReference>
<dbReference type="SUPFAM" id="SSF52091">
    <property type="entry name" value="SpoIIaa-like"/>
    <property type="match status" value="1"/>
</dbReference>
<dbReference type="PANTHER" id="PTHR33495">
    <property type="entry name" value="ANTI-SIGMA FACTOR ANTAGONIST TM_1081-RELATED-RELATED"/>
    <property type="match status" value="1"/>
</dbReference>
<dbReference type="RefSeq" id="WP_284914223.1">
    <property type="nucleotide sequence ID" value="NZ_CP126980.1"/>
</dbReference>
<dbReference type="InterPro" id="IPR058548">
    <property type="entry name" value="MlaB-like_STAS"/>
</dbReference>
<feature type="domain" description="STAS" evidence="1">
    <location>
        <begin position="28"/>
        <end position="116"/>
    </location>
</feature>
<protein>
    <submittedName>
        <fullName evidence="2">STAS domain-containing protein</fullName>
    </submittedName>
</protein>
<dbReference type="PROSITE" id="PS50801">
    <property type="entry name" value="STAS"/>
    <property type="match status" value="1"/>
</dbReference>
<dbReference type="CDD" id="cd07043">
    <property type="entry name" value="STAS_anti-anti-sigma_factors"/>
    <property type="match status" value="1"/>
</dbReference>
<evidence type="ECO:0000313" key="2">
    <source>
        <dbReference type="EMBL" id="WIM93015.1"/>
    </source>
</evidence>
<name>A0ABY8WBC5_9ACTN</name>
<gene>
    <name evidence="2" type="ORF">ACTOB_004980</name>
</gene>
<organism evidence="2 3">
    <name type="scientific">Actinoplanes oblitus</name>
    <dbReference type="NCBI Taxonomy" id="3040509"/>
    <lineage>
        <taxon>Bacteria</taxon>
        <taxon>Bacillati</taxon>
        <taxon>Actinomycetota</taxon>
        <taxon>Actinomycetes</taxon>
        <taxon>Micromonosporales</taxon>
        <taxon>Micromonosporaceae</taxon>
        <taxon>Actinoplanes</taxon>
    </lineage>
</organism>